<feature type="domain" description="SSD" evidence="8">
    <location>
        <begin position="699"/>
        <end position="826"/>
    </location>
</feature>
<evidence type="ECO:0000256" key="6">
    <source>
        <dbReference type="SAM" id="Coils"/>
    </source>
</evidence>
<feature type="transmembrane region" description="Helical" evidence="7">
    <location>
        <begin position="727"/>
        <end position="748"/>
    </location>
</feature>
<evidence type="ECO:0000256" key="2">
    <source>
        <dbReference type="ARBA" id="ARBA00022475"/>
    </source>
</evidence>
<feature type="transmembrane region" description="Helical" evidence="7">
    <location>
        <begin position="676"/>
        <end position="694"/>
    </location>
</feature>
<name>A0A381QD65_9ZZZZ</name>
<reference evidence="9" key="1">
    <citation type="submission" date="2018-05" db="EMBL/GenBank/DDBJ databases">
        <authorList>
            <person name="Lanie J.A."/>
            <person name="Ng W.-L."/>
            <person name="Kazmierczak K.M."/>
            <person name="Andrzejewski T.M."/>
            <person name="Davidsen T.M."/>
            <person name="Wayne K.J."/>
            <person name="Tettelin H."/>
            <person name="Glass J.I."/>
            <person name="Rusch D."/>
            <person name="Podicherti R."/>
            <person name="Tsui H.-C.T."/>
            <person name="Winkler M.E."/>
        </authorList>
    </citation>
    <scope>NUCLEOTIDE SEQUENCE</scope>
</reference>
<comment type="subcellular location">
    <subcellularLocation>
        <location evidence="1">Cell membrane</location>
        <topology evidence="1">Multi-pass membrane protein</topology>
    </subcellularLocation>
</comment>
<keyword evidence="2" id="KW-1003">Cell membrane</keyword>
<keyword evidence="4 7" id="KW-1133">Transmembrane helix</keyword>
<sequence>MEKIIQACLKTIVEYPRSILVVLALVVGFFATWVDDFQLDASSDSLLLEGDQDLRFYKDIKARYGDDEFLVVTYQPEKDLFAAETLSHLKKLRDELSNLNAIDSVVSILDVPLLKSPPKSLSDLEEDVPNLLSPGTNQNLAKQELLTSKLYRDLIISSDGKTTAMQLNMVLNEELESLIKARDVLREKRLVEALDTDELIQLEILSEQIREQRDVYRRQNVETIASIRSVLDRYRVGVDIFLGGVPMITVDMIDYIQSDIEVFGTCILLFLILALLFIFKRPRWMMISMLCCLMGLIVMTGFLGLVGWPVTVVSANFVALLLIFSLSITVHLTVHYRELNSLHPEQSQRWLVQQTLINKWVPCLYTTITTMVGFASLLIAGIRPVIDFGWMMLISMGTIFVMVFLLFPSLLVILKRLQTKQEMDLTSRITKTLSQLVLSRQKEMVFVFALIAAISAVGITQLTAENQFIKAFKEDTEIFQGLTVIDTELGGTTPLDIIIEADPSFFNANEQPTENFEDDEFLDIDFFDDETEEYDIGADSYWYNSFRLKTVAAIHDYLESLDEAGKVLSIATTVDVMKILNDDEELDTFFLSLLYKKIPQDVKEALFDPYLSADGNQIRISFRVFESYPELQRNALINKIKTDLVETIGLEASQVKLTGLLVLYNNVLQSLFRSQILTIGVVFLAIMAMFLVLFRSLKIAFVAILPSMLASGSVLGLMGWLGIPLDVMTITIAAICIGIGVDHSIHYIHRFRSEIKQQASARIAIEKSHASTGKAIYYTSVIIVVGFSILGLSNFIPTIYFGVFTAFAMLVALIANLTLLPLLLLGINSGKIKR</sequence>
<dbReference type="InterPro" id="IPR004869">
    <property type="entry name" value="MMPL_dom"/>
</dbReference>
<evidence type="ECO:0000259" key="8">
    <source>
        <dbReference type="PROSITE" id="PS50156"/>
    </source>
</evidence>
<dbReference type="PANTHER" id="PTHR33406">
    <property type="entry name" value="MEMBRANE PROTEIN MJ1562-RELATED"/>
    <property type="match status" value="1"/>
</dbReference>
<dbReference type="PANTHER" id="PTHR33406:SF12">
    <property type="entry name" value="BLR2997 PROTEIN"/>
    <property type="match status" value="1"/>
</dbReference>
<dbReference type="PROSITE" id="PS50156">
    <property type="entry name" value="SSD"/>
    <property type="match status" value="1"/>
</dbReference>
<evidence type="ECO:0000256" key="3">
    <source>
        <dbReference type="ARBA" id="ARBA00022692"/>
    </source>
</evidence>
<dbReference type="InterPro" id="IPR050545">
    <property type="entry name" value="Mycobact_MmpL"/>
</dbReference>
<dbReference type="GO" id="GO:0022857">
    <property type="term" value="F:transmembrane transporter activity"/>
    <property type="evidence" value="ECO:0007669"/>
    <property type="project" value="InterPro"/>
</dbReference>
<dbReference type="EMBL" id="UINC01001262">
    <property type="protein sequence ID" value="SUZ76017.1"/>
    <property type="molecule type" value="Genomic_DNA"/>
</dbReference>
<feature type="transmembrane region" description="Helical" evidence="7">
    <location>
        <begin position="775"/>
        <end position="793"/>
    </location>
</feature>
<protein>
    <recommendedName>
        <fullName evidence="8">SSD domain-containing protein</fullName>
    </recommendedName>
</protein>
<feature type="transmembrane region" description="Helical" evidence="7">
    <location>
        <begin position="314"/>
        <end position="336"/>
    </location>
</feature>
<dbReference type="PRINTS" id="PR00702">
    <property type="entry name" value="ACRIFLAVINRP"/>
</dbReference>
<evidence type="ECO:0000313" key="9">
    <source>
        <dbReference type="EMBL" id="SUZ76017.1"/>
    </source>
</evidence>
<feature type="coiled-coil region" evidence="6">
    <location>
        <begin position="168"/>
        <end position="222"/>
    </location>
</feature>
<accession>A0A381QD65</accession>
<keyword evidence="3 7" id="KW-0812">Transmembrane</keyword>
<organism evidence="9">
    <name type="scientific">marine metagenome</name>
    <dbReference type="NCBI Taxonomy" id="408172"/>
    <lineage>
        <taxon>unclassified sequences</taxon>
        <taxon>metagenomes</taxon>
        <taxon>ecological metagenomes</taxon>
    </lineage>
</organism>
<feature type="transmembrane region" description="Helical" evidence="7">
    <location>
        <begin position="701"/>
        <end position="721"/>
    </location>
</feature>
<feature type="transmembrane region" description="Helical" evidence="7">
    <location>
        <begin position="357"/>
        <end position="382"/>
    </location>
</feature>
<feature type="transmembrane region" description="Helical" evidence="7">
    <location>
        <begin position="444"/>
        <end position="464"/>
    </location>
</feature>
<keyword evidence="5 7" id="KW-0472">Membrane</keyword>
<feature type="transmembrane region" description="Helical" evidence="7">
    <location>
        <begin position="286"/>
        <end position="308"/>
    </location>
</feature>
<feature type="transmembrane region" description="Helical" evidence="7">
    <location>
        <begin position="12"/>
        <end position="34"/>
    </location>
</feature>
<evidence type="ECO:0000256" key="4">
    <source>
        <dbReference type="ARBA" id="ARBA00022989"/>
    </source>
</evidence>
<proteinExistence type="predicted"/>
<dbReference type="AlphaFoldDB" id="A0A381QD65"/>
<feature type="transmembrane region" description="Helical" evidence="7">
    <location>
        <begin position="262"/>
        <end position="279"/>
    </location>
</feature>
<dbReference type="Pfam" id="PF03176">
    <property type="entry name" value="MMPL"/>
    <property type="match status" value="2"/>
</dbReference>
<dbReference type="InterPro" id="IPR001036">
    <property type="entry name" value="Acrflvin-R"/>
</dbReference>
<dbReference type="GO" id="GO:0005886">
    <property type="term" value="C:plasma membrane"/>
    <property type="evidence" value="ECO:0007669"/>
    <property type="project" value="UniProtKB-SubCell"/>
</dbReference>
<evidence type="ECO:0000256" key="7">
    <source>
        <dbReference type="SAM" id="Phobius"/>
    </source>
</evidence>
<evidence type="ECO:0000256" key="5">
    <source>
        <dbReference type="ARBA" id="ARBA00023136"/>
    </source>
</evidence>
<dbReference type="InterPro" id="IPR000731">
    <property type="entry name" value="SSD"/>
</dbReference>
<evidence type="ECO:0000256" key="1">
    <source>
        <dbReference type="ARBA" id="ARBA00004651"/>
    </source>
</evidence>
<keyword evidence="6" id="KW-0175">Coiled coil</keyword>
<dbReference type="Gene3D" id="1.20.1640.10">
    <property type="entry name" value="Multidrug efflux transporter AcrB transmembrane domain"/>
    <property type="match status" value="2"/>
</dbReference>
<feature type="transmembrane region" description="Helical" evidence="7">
    <location>
        <begin position="388"/>
        <end position="414"/>
    </location>
</feature>
<dbReference type="SUPFAM" id="SSF82866">
    <property type="entry name" value="Multidrug efflux transporter AcrB transmembrane domain"/>
    <property type="match status" value="2"/>
</dbReference>
<feature type="transmembrane region" description="Helical" evidence="7">
    <location>
        <begin position="799"/>
        <end position="825"/>
    </location>
</feature>
<gene>
    <name evidence="9" type="ORF">METZ01_LOCUS28871</name>
</gene>